<evidence type="ECO:0000313" key="2">
    <source>
        <dbReference type="Proteomes" id="UP000887540"/>
    </source>
</evidence>
<proteinExistence type="predicted"/>
<dbReference type="PANTHER" id="PTHR23274:SF51">
    <property type="entry name" value="OS03G0423850 PROTEIN"/>
    <property type="match status" value="1"/>
</dbReference>
<dbReference type="InterPro" id="IPR027417">
    <property type="entry name" value="P-loop_NTPase"/>
</dbReference>
<dbReference type="GO" id="GO:0005657">
    <property type="term" value="C:replication fork"/>
    <property type="evidence" value="ECO:0007669"/>
    <property type="project" value="TreeGrafter"/>
</dbReference>
<evidence type="ECO:0000259" key="1">
    <source>
        <dbReference type="Pfam" id="PF21530"/>
    </source>
</evidence>
<dbReference type="InterPro" id="IPR049163">
    <property type="entry name" value="Pif1-like_2B_dom"/>
</dbReference>
<dbReference type="Pfam" id="PF21530">
    <property type="entry name" value="Pif1_2B_dom"/>
    <property type="match status" value="1"/>
</dbReference>
<dbReference type="AlphaFoldDB" id="A0A914EN98"/>
<name>A0A914EN98_9BILA</name>
<keyword evidence="2" id="KW-1185">Reference proteome</keyword>
<evidence type="ECO:0000313" key="3">
    <source>
        <dbReference type="WBParaSite" id="ACRNAN_scaffold9767.g24293.t1"/>
    </source>
</evidence>
<dbReference type="SUPFAM" id="SSF52540">
    <property type="entry name" value="P-loop containing nucleoside triphosphate hydrolases"/>
    <property type="match status" value="1"/>
</dbReference>
<dbReference type="GO" id="GO:0006260">
    <property type="term" value="P:DNA replication"/>
    <property type="evidence" value="ECO:0007669"/>
    <property type="project" value="TreeGrafter"/>
</dbReference>
<accession>A0A914EN98</accession>
<dbReference type="Proteomes" id="UP000887540">
    <property type="component" value="Unplaced"/>
</dbReference>
<feature type="domain" description="DNA helicase Pif1-like 2B" evidence="1">
    <location>
        <begin position="30"/>
        <end position="69"/>
    </location>
</feature>
<organism evidence="2 3">
    <name type="scientific">Acrobeloides nanus</name>
    <dbReference type="NCBI Taxonomy" id="290746"/>
    <lineage>
        <taxon>Eukaryota</taxon>
        <taxon>Metazoa</taxon>
        <taxon>Ecdysozoa</taxon>
        <taxon>Nematoda</taxon>
        <taxon>Chromadorea</taxon>
        <taxon>Rhabditida</taxon>
        <taxon>Tylenchina</taxon>
        <taxon>Cephalobomorpha</taxon>
        <taxon>Cephaloboidea</taxon>
        <taxon>Cephalobidae</taxon>
        <taxon>Acrobeloides</taxon>
    </lineage>
</organism>
<reference evidence="3" key="1">
    <citation type="submission" date="2022-11" db="UniProtKB">
        <authorList>
            <consortium name="WormBaseParasite"/>
        </authorList>
    </citation>
    <scope>IDENTIFICATION</scope>
</reference>
<sequence>MLEGEIKTCKSTKPIPMNPMDILNTRSNLRTLNSTGLPPHEFKLKKMLLHNLDSAPGLYNGIRLIVKQLHNNFLKCEILTGDNRDDHVFIPRISCTTEEGHFPFILPRRQCPVKPCYAMTINKSQGQTLDYVGIDLTDEVFSHTLHFREPNHETESRYL</sequence>
<protein>
    <submittedName>
        <fullName evidence="3">DNA helicase</fullName>
    </submittedName>
</protein>
<dbReference type="PANTHER" id="PTHR23274">
    <property type="entry name" value="DNA HELICASE-RELATED"/>
    <property type="match status" value="1"/>
</dbReference>
<dbReference type="WBParaSite" id="ACRNAN_scaffold9767.g24293.t1">
    <property type="protein sequence ID" value="ACRNAN_scaffold9767.g24293.t1"/>
    <property type="gene ID" value="ACRNAN_scaffold9767.g24293"/>
</dbReference>